<keyword evidence="3" id="KW-1185">Reference proteome</keyword>
<feature type="region of interest" description="Disordered" evidence="1">
    <location>
        <begin position="129"/>
        <end position="152"/>
    </location>
</feature>
<dbReference type="InterPro" id="IPR036249">
    <property type="entry name" value="Thioredoxin-like_sf"/>
</dbReference>
<dbReference type="AlphaFoldDB" id="A0A836INI5"/>
<dbReference type="Proteomes" id="UP000674318">
    <property type="component" value="Unassembled WGS sequence"/>
</dbReference>
<name>A0A836INI5_9TRYP</name>
<dbReference type="OrthoDB" id="9932926at2759"/>
<accession>A0A836INI5</accession>
<dbReference type="SUPFAM" id="SSF52833">
    <property type="entry name" value="Thioredoxin-like"/>
    <property type="match status" value="1"/>
</dbReference>
<gene>
    <name evidence="2" type="ORF">JKF63_05284</name>
</gene>
<feature type="compositionally biased region" description="Basic and acidic residues" evidence="1">
    <location>
        <begin position="186"/>
        <end position="203"/>
    </location>
</feature>
<dbReference type="KEGG" id="phet:94291328"/>
<organism evidence="2 3">
    <name type="scientific">Porcisia hertigi</name>
    <dbReference type="NCBI Taxonomy" id="2761500"/>
    <lineage>
        <taxon>Eukaryota</taxon>
        <taxon>Discoba</taxon>
        <taxon>Euglenozoa</taxon>
        <taxon>Kinetoplastea</taxon>
        <taxon>Metakinetoplastina</taxon>
        <taxon>Trypanosomatida</taxon>
        <taxon>Trypanosomatidae</taxon>
        <taxon>Leishmaniinae</taxon>
        <taxon>Porcisia</taxon>
    </lineage>
</organism>
<dbReference type="EMBL" id="JAFJZO010000016">
    <property type="protein sequence ID" value="KAG5508785.1"/>
    <property type="molecule type" value="Genomic_DNA"/>
</dbReference>
<protein>
    <submittedName>
        <fullName evidence="2">Uncharacterized protein</fullName>
    </submittedName>
</protein>
<dbReference type="GeneID" id="94291328"/>
<sequence length="561" mass="61344">MSAVKTQRPAEAPRLPMAPSSRYLSERRALRVLDLACPRSDLGSRKNCAYLVSQRRMTIDDAIDFVKSKVGDTNATAAATATTTLSRPGATMTRETGRGSAAPVAALEDTSRIPVRTYRLPPAQVSSRVCEREGIDDDSDRGTHYDGYRSARTRPPLTTAAKVTATRLAPVSASSAAPSVMPADAPGERGEPASCTTRREYRQRTSVPMTTPPAAALRQQSLGAAQGERRVSGTTATALARSGGDASPSHRCRESDQSPKELDSFHLAPMRVTQNKEQLDGSNARHRSVPSAAYKSRELAATALAEGLQPLSGPRYNAYNDDAAATRTLLPSAGSLPQRRPLQLQPSALSSLSPLRLSEGVAKNNAAHNAQGREDAYEGCVGPEPLLSELKRATEEERAAFEAQQAKMLCYWYRDDTSKFDKKLSSYGPGQVLFFKTSLAGEHKVRDHCRLLETLLFTKLIPHHTFDIADSEFFQRRIRKMYKHAAKKNTMPKMPLLFVDAKLIGNFETVQELEDCGELDTKMIEAGCRVLRQRVLKAYGRRKAGFAAEPLVLSRKGRSGK</sequence>
<dbReference type="PROSITE" id="PS51354">
    <property type="entry name" value="GLUTAREDOXIN_2"/>
    <property type="match status" value="1"/>
</dbReference>
<reference evidence="2 3" key="1">
    <citation type="submission" date="2021-02" db="EMBL/GenBank/DDBJ databases">
        <title>Porcisia hertigi Genome sequencing and assembly.</title>
        <authorList>
            <person name="Almutairi H."/>
            <person name="Gatherer D."/>
        </authorList>
    </citation>
    <scope>NUCLEOTIDE SEQUENCE [LARGE SCALE GENOMIC DNA]</scope>
    <source>
        <strain evidence="2 3">C119</strain>
    </source>
</reference>
<feature type="compositionally biased region" description="Low complexity" evidence="1">
    <location>
        <begin position="171"/>
        <end position="185"/>
    </location>
</feature>
<evidence type="ECO:0000313" key="2">
    <source>
        <dbReference type="EMBL" id="KAG5508785.1"/>
    </source>
</evidence>
<feature type="region of interest" description="Disordered" evidence="1">
    <location>
        <begin position="171"/>
        <end position="266"/>
    </location>
</feature>
<evidence type="ECO:0000256" key="1">
    <source>
        <dbReference type="SAM" id="MobiDB-lite"/>
    </source>
</evidence>
<proteinExistence type="predicted"/>
<dbReference type="Gene3D" id="3.40.30.10">
    <property type="entry name" value="Glutaredoxin"/>
    <property type="match status" value="1"/>
</dbReference>
<dbReference type="RefSeq" id="XP_067758253.1">
    <property type="nucleotide sequence ID" value="XM_067901251.1"/>
</dbReference>
<evidence type="ECO:0000313" key="3">
    <source>
        <dbReference type="Proteomes" id="UP000674318"/>
    </source>
</evidence>
<feature type="compositionally biased region" description="Basic and acidic residues" evidence="1">
    <location>
        <begin position="251"/>
        <end position="264"/>
    </location>
</feature>
<feature type="compositionally biased region" description="Basic and acidic residues" evidence="1">
    <location>
        <begin position="140"/>
        <end position="149"/>
    </location>
</feature>
<comment type="caution">
    <text evidence="2">The sequence shown here is derived from an EMBL/GenBank/DDBJ whole genome shotgun (WGS) entry which is preliminary data.</text>
</comment>